<feature type="transmembrane region" description="Helical" evidence="2">
    <location>
        <begin position="44"/>
        <end position="66"/>
    </location>
</feature>
<evidence type="ECO:0008006" key="5">
    <source>
        <dbReference type="Google" id="ProtNLM"/>
    </source>
</evidence>
<gene>
    <name evidence="3" type="ORF">Spb1_00300</name>
</gene>
<feature type="region of interest" description="Disordered" evidence="1">
    <location>
        <begin position="72"/>
        <end position="119"/>
    </location>
</feature>
<sequence length="463" mass="50805">MVVASIACGTSAFDDETSIMAHDWSQRFTAAACCKVILAVQMRAFAGCLAVIPALLLFSTASMALAQVNGPPLPRNPQGRNSALPVDPRFQRSSAGETSPRSTAIQSVGSNDPFSGEYQTLPTMELNLNEAGQREISPVSYRQIPGNSDSGIPVPPGSYDETAAGDSGSILNPLSSPAPASSMNAGPWAPASPNAYLPEAAQPVWDADEPWSWHIVPDGLMYKSYIAGEKEPRMSTAWLFPTNGGESYWDSVLGGRFGLLRYGTARSIDPEGWQWDVEGGAFLRMQPETERDVMATDYRIGTPITYREGPFQWKFGYYHISSHLGDEYLLKNPNFVRRNYSRDCLVTGVGYFPVPELRTYFEVGYGFYLTDGAEPWEVQFGAEYNPPGPTGFRGAPFAACNVHLMEENDWGGSINVLIGWQWRGDTSDHTFRAGFQFYNGADNQLSFLGNTTQLTGLGIRYDY</sequence>
<keyword evidence="2" id="KW-0812">Transmembrane</keyword>
<organism evidence="3 4">
    <name type="scientific">Planctopirus ephydatiae</name>
    <dbReference type="NCBI Taxonomy" id="2528019"/>
    <lineage>
        <taxon>Bacteria</taxon>
        <taxon>Pseudomonadati</taxon>
        <taxon>Planctomycetota</taxon>
        <taxon>Planctomycetia</taxon>
        <taxon>Planctomycetales</taxon>
        <taxon>Planctomycetaceae</taxon>
        <taxon>Planctopirus</taxon>
    </lineage>
</organism>
<reference evidence="3 4" key="1">
    <citation type="submission" date="2019-02" db="EMBL/GenBank/DDBJ databases">
        <title>Deep-cultivation of Planctomycetes and their phenomic and genomic characterization uncovers novel biology.</title>
        <authorList>
            <person name="Wiegand S."/>
            <person name="Jogler M."/>
            <person name="Boedeker C."/>
            <person name="Pinto D."/>
            <person name="Vollmers J."/>
            <person name="Rivas-Marin E."/>
            <person name="Kohn T."/>
            <person name="Peeters S.H."/>
            <person name="Heuer A."/>
            <person name="Rast P."/>
            <person name="Oberbeckmann S."/>
            <person name="Bunk B."/>
            <person name="Jeske O."/>
            <person name="Meyerdierks A."/>
            <person name="Storesund J.E."/>
            <person name="Kallscheuer N."/>
            <person name="Luecker S."/>
            <person name="Lage O.M."/>
            <person name="Pohl T."/>
            <person name="Merkel B.J."/>
            <person name="Hornburger P."/>
            <person name="Mueller R.-W."/>
            <person name="Bruemmer F."/>
            <person name="Labrenz M."/>
            <person name="Spormann A.M."/>
            <person name="Op den Camp H."/>
            <person name="Overmann J."/>
            <person name="Amann R."/>
            <person name="Jetten M.S.M."/>
            <person name="Mascher T."/>
            <person name="Medema M.H."/>
            <person name="Devos D.P."/>
            <person name="Kaster A.-K."/>
            <person name="Ovreas L."/>
            <person name="Rohde M."/>
            <person name="Galperin M.Y."/>
            <person name="Jogler C."/>
        </authorList>
    </citation>
    <scope>NUCLEOTIDE SEQUENCE [LARGE SCALE GENOMIC DNA]</scope>
    <source>
        <strain evidence="3 4">Spb1</strain>
    </source>
</reference>
<keyword evidence="2" id="KW-1133">Transmembrane helix</keyword>
<evidence type="ECO:0000256" key="2">
    <source>
        <dbReference type="SAM" id="Phobius"/>
    </source>
</evidence>
<feature type="region of interest" description="Disordered" evidence="1">
    <location>
        <begin position="141"/>
        <end position="186"/>
    </location>
</feature>
<protein>
    <recommendedName>
        <fullName evidence="5">DUF1207 domain-containing protein</fullName>
    </recommendedName>
</protein>
<name>A0A518GHW6_9PLAN</name>
<evidence type="ECO:0000256" key="1">
    <source>
        <dbReference type="SAM" id="MobiDB-lite"/>
    </source>
</evidence>
<evidence type="ECO:0000313" key="4">
    <source>
        <dbReference type="Proteomes" id="UP000315349"/>
    </source>
</evidence>
<dbReference type="Proteomes" id="UP000315349">
    <property type="component" value="Chromosome"/>
</dbReference>
<dbReference type="Pfam" id="PF06727">
    <property type="entry name" value="DUF1207"/>
    <property type="match status" value="1"/>
</dbReference>
<proteinExistence type="predicted"/>
<dbReference type="EMBL" id="CP036299">
    <property type="protein sequence ID" value="QDV28168.1"/>
    <property type="molecule type" value="Genomic_DNA"/>
</dbReference>
<dbReference type="AlphaFoldDB" id="A0A518GHW6"/>
<keyword evidence="2" id="KW-0472">Membrane</keyword>
<dbReference type="InterPro" id="IPR009599">
    <property type="entry name" value="DUF1207"/>
</dbReference>
<feature type="compositionally biased region" description="Polar residues" evidence="1">
    <location>
        <begin position="91"/>
        <end position="119"/>
    </location>
</feature>
<dbReference type="KEGG" id="peh:Spb1_00300"/>
<keyword evidence="4" id="KW-1185">Reference proteome</keyword>
<accession>A0A518GHW6</accession>
<evidence type="ECO:0000313" key="3">
    <source>
        <dbReference type="EMBL" id="QDV28168.1"/>
    </source>
</evidence>